<proteinExistence type="predicted"/>
<sequence>MLDESPRHNGAASPRAVSFAQLGSQRFSGARDGDPGTENLEQRQSGGATWKHRGLRLEVVCKSARWPGHEAAAGRSRGRGNKKRTCAHDVPFKDGSRNCLRANVALVVPGDVRCPFG</sequence>
<gene>
    <name evidence="2" type="ORF">TARUN_7431</name>
</gene>
<protein>
    <submittedName>
        <fullName evidence="2">Uncharacterized protein</fullName>
    </submittedName>
</protein>
<organism evidence="2 3">
    <name type="scientific">Trichoderma arundinaceum</name>
    <dbReference type="NCBI Taxonomy" id="490622"/>
    <lineage>
        <taxon>Eukaryota</taxon>
        <taxon>Fungi</taxon>
        <taxon>Dikarya</taxon>
        <taxon>Ascomycota</taxon>
        <taxon>Pezizomycotina</taxon>
        <taxon>Sordariomycetes</taxon>
        <taxon>Hypocreomycetidae</taxon>
        <taxon>Hypocreales</taxon>
        <taxon>Hypocreaceae</taxon>
        <taxon>Trichoderma</taxon>
    </lineage>
</organism>
<feature type="region of interest" description="Disordered" evidence="1">
    <location>
        <begin position="1"/>
        <end position="51"/>
    </location>
</feature>
<reference evidence="2 3" key="1">
    <citation type="journal article" date="2018" name="PLoS Pathog.">
        <title>Evolution of structural diversity of trichothecenes, a family of toxins produced by plant pathogenic and entomopathogenic fungi.</title>
        <authorList>
            <person name="Proctor R.H."/>
            <person name="McCormick S.P."/>
            <person name="Kim H.S."/>
            <person name="Cardoza R.E."/>
            <person name="Stanley A.M."/>
            <person name="Lindo L."/>
            <person name="Kelly A."/>
            <person name="Brown D.W."/>
            <person name="Lee T."/>
            <person name="Vaughan M.M."/>
            <person name="Alexander N.J."/>
            <person name="Busman M."/>
            <person name="Gutierrez S."/>
        </authorList>
    </citation>
    <scope>NUCLEOTIDE SEQUENCE [LARGE SCALE GENOMIC DNA]</scope>
    <source>
        <strain evidence="2 3">IBT 40837</strain>
    </source>
</reference>
<comment type="caution">
    <text evidence="2">The sequence shown here is derived from an EMBL/GenBank/DDBJ whole genome shotgun (WGS) entry which is preliminary data.</text>
</comment>
<name>A0A395NG42_TRIAR</name>
<keyword evidence="3" id="KW-1185">Reference proteome</keyword>
<evidence type="ECO:0000256" key="1">
    <source>
        <dbReference type="SAM" id="MobiDB-lite"/>
    </source>
</evidence>
<evidence type="ECO:0000313" key="3">
    <source>
        <dbReference type="Proteomes" id="UP000266272"/>
    </source>
</evidence>
<evidence type="ECO:0000313" key="2">
    <source>
        <dbReference type="EMBL" id="RFU74807.1"/>
    </source>
</evidence>
<accession>A0A395NG42</accession>
<dbReference type="AlphaFoldDB" id="A0A395NG42"/>
<dbReference type="Proteomes" id="UP000266272">
    <property type="component" value="Unassembled WGS sequence"/>
</dbReference>
<dbReference type="EMBL" id="PXOA01000497">
    <property type="protein sequence ID" value="RFU74807.1"/>
    <property type="molecule type" value="Genomic_DNA"/>
</dbReference>